<gene>
    <name evidence="2" type="ORF">PWN146_04428</name>
</gene>
<evidence type="ECO:0000256" key="1">
    <source>
        <dbReference type="SAM" id="MobiDB-lite"/>
    </source>
</evidence>
<dbReference type="AlphaFoldDB" id="A0A1C3HKZ4"/>
<proteinExistence type="predicted"/>
<feature type="region of interest" description="Disordered" evidence="1">
    <location>
        <begin position="28"/>
        <end position="47"/>
    </location>
</feature>
<sequence length="102" mass="11128">MNTGTLLRALANGVNPDTGELLRPASAACAPEEKRQKNLAEGRPANAYFPWPEEEKLRLRESDAAGATLEALSDEFERSTWSIAVQLQKMGLIGEEPAAAYR</sequence>
<accession>A0A1C3HKZ4</accession>
<dbReference type="EMBL" id="LT575490">
    <property type="protein sequence ID" value="SAY45692.1"/>
    <property type="molecule type" value="Genomic_DNA"/>
</dbReference>
<reference evidence="2" key="1">
    <citation type="submission" date="2016-05" db="EMBL/GenBank/DDBJ databases">
        <authorList>
            <person name="Cock P.J.A."/>
            <person name="Cock P.J.A."/>
        </authorList>
    </citation>
    <scope>NUCLEOTIDE SEQUENCE</scope>
    <source>
        <strain evidence="2">PWN146_assembly</strain>
    </source>
</reference>
<organism evidence="2">
    <name type="scientific">Serratia marcescens</name>
    <dbReference type="NCBI Taxonomy" id="615"/>
    <lineage>
        <taxon>Bacteria</taxon>
        <taxon>Pseudomonadati</taxon>
        <taxon>Pseudomonadota</taxon>
        <taxon>Gammaproteobacteria</taxon>
        <taxon>Enterobacterales</taxon>
        <taxon>Yersiniaceae</taxon>
        <taxon>Serratia</taxon>
    </lineage>
</organism>
<feature type="compositionally biased region" description="Basic and acidic residues" evidence="1">
    <location>
        <begin position="31"/>
        <end position="40"/>
    </location>
</feature>
<evidence type="ECO:0000313" key="2">
    <source>
        <dbReference type="EMBL" id="SAY45692.1"/>
    </source>
</evidence>
<protein>
    <submittedName>
        <fullName evidence="2">Uncharacterized protein</fullName>
    </submittedName>
</protein>
<name>A0A1C3HKZ4_SERMA</name>